<dbReference type="GO" id="GO:0003700">
    <property type="term" value="F:DNA-binding transcription factor activity"/>
    <property type="evidence" value="ECO:0007669"/>
    <property type="project" value="InterPro"/>
</dbReference>
<evidence type="ECO:0000259" key="1">
    <source>
        <dbReference type="PROSITE" id="PS50995"/>
    </source>
</evidence>
<gene>
    <name evidence="2" type="ORF">SAMN05444141_104282</name>
</gene>
<dbReference type="InterPro" id="IPR039422">
    <property type="entry name" value="MarR/SlyA-like"/>
</dbReference>
<dbReference type="PROSITE" id="PS50995">
    <property type="entry name" value="HTH_MARR_2"/>
    <property type="match status" value="1"/>
</dbReference>
<dbReference type="GO" id="GO:0003677">
    <property type="term" value="F:DNA binding"/>
    <property type="evidence" value="ECO:0007669"/>
    <property type="project" value="UniProtKB-KW"/>
</dbReference>
<keyword evidence="3" id="KW-1185">Reference proteome</keyword>
<dbReference type="Pfam" id="PF12802">
    <property type="entry name" value="MarR_2"/>
    <property type="match status" value="1"/>
</dbReference>
<dbReference type="InterPro" id="IPR036390">
    <property type="entry name" value="WH_DNA-bd_sf"/>
</dbReference>
<accession>A0A1I7BT44</accession>
<dbReference type="InterPro" id="IPR036388">
    <property type="entry name" value="WH-like_DNA-bd_sf"/>
</dbReference>
<dbReference type="RefSeq" id="WP_054783446.1">
    <property type="nucleotide sequence ID" value="NZ_FPBD01000004.1"/>
</dbReference>
<proteinExistence type="predicted"/>
<dbReference type="PANTHER" id="PTHR33164:SF104">
    <property type="entry name" value="TRANSCRIPTIONAL REGULATORY PROTEIN"/>
    <property type="match status" value="1"/>
</dbReference>
<protein>
    <submittedName>
        <fullName evidence="2">DNA-binding transcriptional regulator, MarR family</fullName>
    </submittedName>
</protein>
<dbReference type="SUPFAM" id="SSF46785">
    <property type="entry name" value="Winged helix' DNA-binding domain"/>
    <property type="match status" value="1"/>
</dbReference>
<feature type="domain" description="HTH marR-type" evidence="1">
    <location>
        <begin position="7"/>
        <end position="141"/>
    </location>
</feature>
<name>A0A1I7BT44_9HYPH</name>
<dbReference type="InterPro" id="IPR000835">
    <property type="entry name" value="HTH_MarR-typ"/>
</dbReference>
<dbReference type="PRINTS" id="PR00598">
    <property type="entry name" value="HTHMARR"/>
</dbReference>
<dbReference type="PANTHER" id="PTHR33164">
    <property type="entry name" value="TRANSCRIPTIONAL REGULATOR, MARR FAMILY"/>
    <property type="match status" value="1"/>
</dbReference>
<reference evidence="3" key="1">
    <citation type="submission" date="2016-10" db="EMBL/GenBank/DDBJ databases">
        <authorList>
            <person name="Varghese N."/>
            <person name="Submissions S."/>
        </authorList>
    </citation>
    <scope>NUCLEOTIDE SEQUENCE [LARGE SCALE GENOMIC DNA]</scope>
    <source>
        <strain evidence="3">DSM 17465</strain>
    </source>
</reference>
<evidence type="ECO:0000313" key="2">
    <source>
        <dbReference type="EMBL" id="SFT90273.1"/>
    </source>
</evidence>
<dbReference type="AlphaFoldDB" id="A0A1I7BT44"/>
<dbReference type="SMART" id="SM00347">
    <property type="entry name" value="HTH_MARR"/>
    <property type="match status" value="1"/>
</dbReference>
<sequence length="141" mass="16277">MSVSKESVSLWIALNRVQKTIYTEIESTFKAERFPPLSWYDILWELENAPDGLRQFELEDRVLFQQANLSRVIQSLAKAALVESKPAPKDKRGKTLYITEKGKDLRAQMWQTYERMLIEKLDTKVSADNATQLAEALKTLL</sequence>
<dbReference type="EMBL" id="FPBD01000004">
    <property type="protein sequence ID" value="SFT90273.1"/>
    <property type="molecule type" value="Genomic_DNA"/>
</dbReference>
<keyword evidence="2" id="KW-0238">DNA-binding</keyword>
<dbReference type="Gene3D" id="1.10.10.10">
    <property type="entry name" value="Winged helix-like DNA-binding domain superfamily/Winged helix DNA-binding domain"/>
    <property type="match status" value="1"/>
</dbReference>
<organism evidence="2 3">
    <name type="scientific">Pseudovibrio denitrificans</name>
    <dbReference type="NCBI Taxonomy" id="258256"/>
    <lineage>
        <taxon>Bacteria</taxon>
        <taxon>Pseudomonadati</taxon>
        <taxon>Pseudomonadota</taxon>
        <taxon>Alphaproteobacteria</taxon>
        <taxon>Hyphomicrobiales</taxon>
        <taxon>Stappiaceae</taxon>
        <taxon>Pseudovibrio</taxon>
    </lineage>
</organism>
<evidence type="ECO:0000313" key="3">
    <source>
        <dbReference type="Proteomes" id="UP000183371"/>
    </source>
</evidence>
<dbReference type="GO" id="GO:0006950">
    <property type="term" value="P:response to stress"/>
    <property type="evidence" value="ECO:0007669"/>
    <property type="project" value="TreeGrafter"/>
</dbReference>
<dbReference type="Proteomes" id="UP000183371">
    <property type="component" value="Unassembled WGS sequence"/>
</dbReference>